<keyword evidence="3" id="KW-1185">Reference proteome</keyword>
<feature type="transmembrane region" description="Helical" evidence="1">
    <location>
        <begin position="108"/>
        <end position="125"/>
    </location>
</feature>
<name>A0ABP3V5H1_9CLOT</name>
<evidence type="ECO:0000256" key="1">
    <source>
        <dbReference type="SAM" id="Phobius"/>
    </source>
</evidence>
<dbReference type="RefSeq" id="WP_343764647.1">
    <property type="nucleotide sequence ID" value="NZ_BAAACG010000023.1"/>
</dbReference>
<feature type="transmembrane region" description="Helical" evidence="1">
    <location>
        <begin position="39"/>
        <end position="55"/>
    </location>
</feature>
<keyword evidence="1" id="KW-0472">Membrane</keyword>
<reference evidence="3" key="1">
    <citation type="journal article" date="2019" name="Int. J. Syst. Evol. Microbiol.">
        <title>The Global Catalogue of Microorganisms (GCM) 10K type strain sequencing project: providing services to taxonomists for standard genome sequencing and annotation.</title>
        <authorList>
            <consortium name="The Broad Institute Genomics Platform"/>
            <consortium name="The Broad Institute Genome Sequencing Center for Infectious Disease"/>
            <person name="Wu L."/>
            <person name="Ma J."/>
        </authorList>
    </citation>
    <scope>NUCLEOTIDE SEQUENCE [LARGE SCALE GENOMIC DNA]</scope>
    <source>
        <strain evidence="3">JCM 1407</strain>
    </source>
</reference>
<evidence type="ECO:0000313" key="2">
    <source>
        <dbReference type="EMBL" id="GAA0748754.1"/>
    </source>
</evidence>
<gene>
    <name evidence="2" type="ORF">GCM10008906_39250</name>
</gene>
<keyword evidence="1" id="KW-0812">Transmembrane</keyword>
<sequence>MKFNKLNKIVDVYMEEEYIENDERIRNNYNNIYKEQRNIIYLILSIWYLYDLMILKNNETPLILFIALDSVYIDIRLAMKKSYIKTRLKDTIGVCGLSLILRYLIYKLEINICFFILIFVSFYIYKGYLKLILYINNKSKFQTD</sequence>
<organism evidence="2 3">
    <name type="scientific">Clostridium oceanicum</name>
    <dbReference type="NCBI Taxonomy" id="1543"/>
    <lineage>
        <taxon>Bacteria</taxon>
        <taxon>Bacillati</taxon>
        <taxon>Bacillota</taxon>
        <taxon>Clostridia</taxon>
        <taxon>Eubacteriales</taxon>
        <taxon>Clostridiaceae</taxon>
        <taxon>Clostridium</taxon>
    </lineage>
</organism>
<keyword evidence="1" id="KW-1133">Transmembrane helix</keyword>
<proteinExistence type="predicted"/>
<comment type="caution">
    <text evidence="2">The sequence shown here is derived from an EMBL/GenBank/DDBJ whole genome shotgun (WGS) entry which is preliminary data.</text>
</comment>
<protein>
    <submittedName>
        <fullName evidence="2">Uncharacterized protein</fullName>
    </submittedName>
</protein>
<dbReference type="Proteomes" id="UP001501510">
    <property type="component" value="Unassembled WGS sequence"/>
</dbReference>
<dbReference type="EMBL" id="BAAACG010000023">
    <property type="protein sequence ID" value="GAA0748754.1"/>
    <property type="molecule type" value="Genomic_DNA"/>
</dbReference>
<accession>A0ABP3V5H1</accession>
<evidence type="ECO:0000313" key="3">
    <source>
        <dbReference type="Proteomes" id="UP001501510"/>
    </source>
</evidence>